<organism evidence="7 8">
    <name type="scientific">Rhynchospora breviuscula</name>
    <dbReference type="NCBI Taxonomy" id="2022672"/>
    <lineage>
        <taxon>Eukaryota</taxon>
        <taxon>Viridiplantae</taxon>
        <taxon>Streptophyta</taxon>
        <taxon>Embryophyta</taxon>
        <taxon>Tracheophyta</taxon>
        <taxon>Spermatophyta</taxon>
        <taxon>Magnoliopsida</taxon>
        <taxon>Liliopsida</taxon>
        <taxon>Poales</taxon>
        <taxon>Cyperaceae</taxon>
        <taxon>Cyperoideae</taxon>
        <taxon>Rhynchosporeae</taxon>
        <taxon>Rhynchospora</taxon>
    </lineage>
</organism>
<keyword evidence="8" id="KW-1185">Reference proteome</keyword>
<dbReference type="OrthoDB" id="4951845at2759"/>
<dbReference type="InterPro" id="IPR010987">
    <property type="entry name" value="Glutathione-S-Trfase_C-like"/>
</dbReference>
<dbReference type="PROSITE" id="PS51354">
    <property type="entry name" value="GLUTAREDOXIN_2"/>
    <property type="match status" value="1"/>
</dbReference>
<dbReference type="AlphaFoldDB" id="A0A9Q0HXR6"/>
<dbReference type="InterPro" id="IPR040079">
    <property type="entry name" value="Glutathione_S-Trfase"/>
</dbReference>
<reference evidence="7" key="1">
    <citation type="journal article" date="2022" name="Cell">
        <title>Repeat-based holocentromeres influence genome architecture and karyotype evolution.</title>
        <authorList>
            <person name="Hofstatter P.G."/>
            <person name="Thangavel G."/>
            <person name="Lux T."/>
            <person name="Neumann P."/>
            <person name="Vondrak T."/>
            <person name="Novak P."/>
            <person name="Zhang M."/>
            <person name="Costa L."/>
            <person name="Castellani M."/>
            <person name="Scott A."/>
            <person name="Toegelov H."/>
            <person name="Fuchs J."/>
            <person name="Mata-Sucre Y."/>
            <person name="Dias Y."/>
            <person name="Vanzela A.L.L."/>
            <person name="Huettel B."/>
            <person name="Almeida C.C.S."/>
            <person name="Simkova H."/>
            <person name="Souza G."/>
            <person name="Pedrosa-Harand A."/>
            <person name="Macas J."/>
            <person name="Mayer K.F.X."/>
            <person name="Houben A."/>
            <person name="Marques A."/>
        </authorList>
    </citation>
    <scope>NUCLEOTIDE SEQUENCE</scope>
    <source>
        <strain evidence="7">RhyBre1mFocal</strain>
    </source>
</reference>
<dbReference type="InterPro" id="IPR036249">
    <property type="entry name" value="Thioredoxin-like_sf"/>
</dbReference>
<feature type="domain" description="GST N-terminal" evidence="5">
    <location>
        <begin position="5"/>
        <end position="86"/>
    </location>
</feature>
<dbReference type="InterPro" id="IPR004046">
    <property type="entry name" value="GST_C"/>
</dbReference>
<comment type="catalytic activity">
    <reaction evidence="4">
        <text>RX + glutathione = an S-substituted glutathione + a halide anion + H(+)</text>
        <dbReference type="Rhea" id="RHEA:16437"/>
        <dbReference type="ChEBI" id="CHEBI:15378"/>
        <dbReference type="ChEBI" id="CHEBI:16042"/>
        <dbReference type="ChEBI" id="CHEBI:17792"/>
        <dbReference type="ChEBI" id="CHEBI:57925"/>
        <dbReference type="ChEBI" id="CHEBI:90779"/>
        <dbReference type="EC" id="2.5.1.18"/>
    </reaction>
</comment>
<dbReference type="FunFam" id="1.20.1050.10:FF:000017">
    <property type="entry name" value="Maleylacetoacetate isomerase"/>
    <property type="match status" value="1"/>
</dbReference>
<dbReference type="SFLD" id="SFLDG00358">
    <property type="entry name" value="Main_(cytGST)"/>
    <property type="match status" value="1"/>
</dbReference>
<dbReference type="Pfam" id="PF14497">
    <property type="entry name" value="GST_C_3"/>
    <property type="match status" value="1"/>
</dbReference>
<accession>A0A9Q0HXR6</accession>
<proteinExistence type="inferred from homology"/>
<dbReference type="FunFam" id="3.40.30.10:FF:000100">
    <property type="entry name" value="Glutathione S-transferase Z1"/>
    <property type="match status" value="1"/>
</dbReference>
<dbReference type="Proteomes" id="UP001151287">
    <property type="component" value="Unassembled WGS sequence"/>
</dbReference>
<dbReference type="PROSITE" id="PS50405">
    <property type="entry name" value="GST_CTER"/>
    <property type="match status" value="1"/>
</dbReference>
<feature type="domain" description="GST C-terminal" evidence="6">
    <location>
        <begin position="91"/>
        <end position="216"/>
    </location>
</feature>
<evidence type="ECO:0000256" key="2">
    <source>
        <dbReference type="ARBA" id="ARBA00012452"/>
    </source>
</evidence>
<dbReference type="GO" id="GO:0006749">
    <property type="term" value="P:glutathione metabolic process"/>
    <property type="evidence" value="ECO:0007669"/>
    <property type="project" value="TreeGrafter"/>
</dbReference>
<name>A0A9Q0HXR6_9POAL</name>
<dbReference type="InterPro" id="IPR036282">
    <property type="entry name" value="Glutathione-S-Trfase_C_sf"/>
</dbReference>
<evidence type="ECO:0000313" key="8">
    <source>
        <dbReference type="Proteomes" id="UP001151287"/>
    </source>
</evidence>
<dbReference type="SFLD" id="SFLDS00019">
    <property type="entry name" value="Glutathione_Transferase_(cytos"/>
    <property type="match status" value="1"/>
</dbReference>
<comment type="similarity">
    <text evidence="1">Belongs to the GST superfamily. Zeta family.</text>
</comment>
<keyword evidence="3" id="KW-0808">Transferase</keyword>
<dbReference type="CDD" id="cd03191">
    <property type="entry name" value="GST_C_Zeta"/>
    <property type="match status" value="1"/>
</dbReference>
<dbReference type="GO" id="GO:0009407">
    <property type="term" value="P:toxin catabolic process"/>
    <property type="evidence" value="ECO:0007669"/>
    <property type="project" value="UniProtKB-ARBA"/>
</dbReference>
<dbReference type="SUPFAM" id="SSF52833">
    <property type="entry name" value="Thioredoxin-like"/>
    <property type="match status" value="1"/>
</dbReference>
<evidence type="ECO:0000259" key="6">
    <source>
        <dbReference type="PROSITE" id="PS50405"/>
    </source>
</evidence>
<dbReference type="PANTHER" id="PTHR42673">
    <property type="entry name" value="MALEYLACETOACETATE ISOMERASE"/>
    <property type="match status" value="1"/>
</dbReference>
<dbReference type="GO" id="GO:0004364">
    <property type="term" value="F:glutathione transferase activity"/>
    <property type="evidence" value="ECO:0007669"/>
    <property type="project" value="UniProtKB-EC"/>
</dbReference>
<dbReference type="GO" id="GO:0005737">
    <property type="term" value="C:cytoplasm"/>
    <property type="evidence" value="ECO:0007669"/>
    <property type="project" value="InterPro"/>
</dbReference>
<dbReference type="Pfam" id="PF02798">
    <property type="entry name" value="GST_N"/>
    <property type="match status" value="1"/>
</dbReference>
<protein>
    <recommendedName>
        <fullName evidence="2">glutathione transferase</fullName>
        <ecNumber evidence="2">2.5.1.18</ecNumber>
    </recommendedName>
</protein>
<dbReference type="GO" id="GO:0006559">
    <property type="term" value="P:L-phenylalanine catabolic process"/>
    <property type="evidence" value="ECO:0007669"/>
    <property type="project" value="TreeGrafter"/>
</dbReference>
<dbReference type="EMBL" id="JAMQYH010000001">
    <property type="protein sequence ID" value="KAJ1701835.1"/>
    <property type="molecule type" value="Genomic_DNA"/>
</dbReference>
<dbReference type="InterPro" id="IPR004045">
    <property type="entry name" value="Glutathione_S-Trfase_N"/>
</dbReference>
<gene>
    <name evidence="7" type="ORF">LUZ63_001614</name>
</gene>
<dbReference type="Gene3D" id="1.20.1050.10">
    <property type="match status" value="1"/>
</dbReference>
<evidence type="ECO:0000256" key="1">
    <source>
        <dbReference type="ARBA" id="ARBA00010007"/>
    </source>
</evidence>
<dbReference type="Gene3D" id="3.40.30.10">
    <property type="entry name" value="Glutaredoxin"/>
    <property type="match status" value="1"/>
</dbReference>
<evidence type="ECO:0000259" key="5">
    <source>
        <dbReference type="PROSITE" id="PS50404"/>
    </source>
</evidence>
<dbReference type="PANTHER" id="PTHR42673:SF4">
    <property type="entry name" value="MALEYLACETOACETATE ISOMERASE"/>
    <property type="match status" value="1"/>
</dbReference>
<dbReference type="NCBIfam" id="TIGR01262">
    <property type="entry name" value="maiA"/>
    <property type="match status" value="1"/>
</dbReference>
<dbReference type="SUPFAM" id="SSF47616">
    <property type="entry name" value="GST C-terminal domain-like"/>
    <property type="match status" value="1"/>
</dbReference>
<evidence type="ECO:0000256" key="3">
    <source>
        <dbReference type="ARBA" id="ARBA00022679"/>
    </source>
</evidence>
<sequence length="218" mass="24524">MADEGKLTLYSYWRSSCAHRTRIVLNLKGLKYEYKAVNLLKGEQSDPEYEKINPMKYVPALLDGDTLIADSFAIALYLEDKYPEKPLLPQDLKQKALNLQIGSIVCSSIQPLHNLVVLNYIEQKIGSEEKNTWFINQLNRGLAALEKLLKGCAGKYATGDEIRLADAFLASQIYVAVKRMQMDISSFPTLTRLYQAYEEIPAFQAALPENQPDAPSSS</sequence>
<dbReference type="GO" id="GO:0016034">
    <property type="term" value="F:maleylacetoacetate isomerase activity"/>
    <property type="evidence" value="ECO:0007669"/>
    <property type="project" value="TreeGrafter"/>
</dbReference>
<evidence type="ECO:0000256" key="4">
    <source>
        <dbReference type="ARBA" id="ARBA00047960"/>
    </source>
</evidence>
<evidence type="ECO:0000313" key="7">
    <source>
        <dbReference type="EMBL" id="KAJ1701835.1"/>
    </source>
</evidence>
<dbReference type="InterPro" id="IPR034333">
    <property type="entry name" value="GST_Zeta_N"/>
</dbReference>
<comment type="caution">
    <text evidence="7">The sequence shown here is derived from an EMBL/GenBank/DDBJ whole genome shotgun (WGS) entry which is preliminary data.</text>
</comment>
<dbReference type="InterPro" id="IPR034330">
    <property type="entry name" value="GST_Zeta_C"/>
</dbReference>
<dbReference type="CDD" id="cd03042">
    <property type="entry name" value="GST_N_Zeta"/>
    <property type="match status" value="1"/>
</dbReference>
<dbReference type="InterPro" id="IPR005955">
    <property type="entry name" value="GST_Zeta"/>
</dbReference>
<dbReference type="EC" id="2.5.1.18" evidence="2"/>
<dbReference type="PROSITE" id="PS50404">
    <property type="entry name" value="GST_NTER"/>
    <property type="match status" value="1"/>
</dbReference>